<gene>
    <name evidence="2" type="ORF">Kpho02_29160</name>
</gene>
<evidence type="ECO:0000256" key="1">
    <source>
        <dbReference type="SAM" id="MobiDB-lite"/>
    </source>
</evidence>
<evidence type="ECO:0000313" key="2">
    <source>
        <dbReference type="EMBL" id="GLW70617.1"/>
    </source>
</evidence>
<proteinExistence type="predicted"/>
<dbReference type="Proteomes" id="UP001165041">
    <property type="component" value="Unassembled WGS sequence"/>
</dbReference>
<sequence>MHHLIAPITVVVILALVRGHRSRNTGPSAPKSPARQAPYRVPESFDAAAYGLPPRGSSTRPGSARPCPPG</sequence>
<name>A0A9W6Q9P8_9ACTN</name>
<dbReference type="RefSeq" id="WP_285736428.1">
    <property type="nucleotide sequence ID" value="NZ_BSSA01000008.1"/>
</dbReference>
<protein>
    <submittedName>
        <fullName evidence="2">Uncharacterized protein</fullName>
    </submittedName>
</protein>
<evidence type="ECO:0000313" key="3">
    <source>
        <dbReference type="Proteomes" id="UP001165041"/>
    </source>
</evidence>
<organism evidence="2 3">
    <name type="scientific">Kitasatospora phosalacinea</name>
    <dbReference type="NCBI Taxonomy" id="2065"/>
    <lineage>
        <taxon>Bacteria</taxon>
        <taxon>Bacillati</taxon>
        <taxon>Actinomycetota</taxon>
        <taxon>Actinomycetes</taxon>
        <taxon>Kitasatosporales</taxon>
        <taxon>Streptomycetaceae</taxon>
        <taxon>Kitasatospora</taxon>
    </lineage>
</organism>
<accession>A0A9W6Q9P8</accession>
<comment type="caution">
    <text evidence="2">The sequence shown here is derived from an EMBL/GenBank/DDBJ whole genome shotgun (WGS) entry which is preliminary data.</text>
</comment>
<dbReference type="EMBL" id="BSSA01000008">
    <property type="protein sequence ID" value="GLW70617.1"/>
    <property type="molecule type" value="Genomic_DNA"/>
</dbReference>
<dbReference type="AlphaFoldDB" id="A0A9W6Q9P8"/>
<feature type="region of interest" description="Disordered" evidence="1">
    <location>
        <begin position="20"/>
        <end position="70"/>
    </location>
</feature>
<reference evidence="2" key="1">
    <citation type="submission" date="2023-02" db="EMBL/GenBank/DDBJ databases">
        <title>Kitasatospora phosalacinea NBRC 14627.</title>
        <authorList>
            <person name="Ichikawa N."/>
            <person name="Sato H."/>
            <person name="Tonouchi N."/>
        </authorList>
    </citation>
    <scope>NUCLEOTIDE SEQUENCE</scope>
    <source>
        <strain evidence="2">NBRC 14627</strain>
    </source>
</reference>